<organism evidence="1 2">
    <name type="scientific">Glarea lozoyensis (strain ATCC 20868 / MF5171)</name>
    <dbReference type="NCBI Taxonomy" id="1116229"/>
    <lineage>
        <taxon>Eukaryota</taxon>
        <taxon>Fungi</taxon>
        <taxon>Dikarya</taxon>
        <taxon>Ascomycota</taxon>
        <taxon>Pezizomycotina</taxon>
        <taxon>Leotiomycetes</taxon>
        <taxon>Helotiales</taxon>
        <taxon>Helotiaceae</taxon>
        <taxon>Glarea</taxon>
    </lineage>
</organism>
<proteinExistence type="predicted"/>
<dbReference type="GeneID" id="19464216"/>
<dbReference type="Proteomes" id="UP000016922">
    <property type="component" value="Unassembled WGS sequence"/>
</dbReference>
<keyword evidence="2" id="KW-1185">Reference proteome</keyword>
<protein>
    <submittedName>
        <fullName evidence="1">Uncharacterized protein</fullName>
    </submittedName>
</protein>
<dbReference type="EMBL" id="KE145353">
    <property type="protein sequence ID" value="EPE35824.1"/>
    <property type="molecule type" value="Genomic_DNA"/>
</dbReference>
<name>S3DFF2_GLAL2</name>
<dbReference type="AlphaFoldDB" id="S3DFF2"/>
<evidence type="ECO:0000313" key="1">
    <source>
        <dbReference type="EMBL" id="EPE35824.1"/>
    </source>
</evidence>
<dbReference type="OrthoDB" id="3739793at2759"/>
<dbReference type="RefSeq" id="XP_008076642.1">
    <property type="nucleotide sequence ID" value="XM_008078451.1"/>
</dbReference>
<evidence type="ECO:0000313" key="2">
    <source>
        <dbReference type="Proteomes" id="UP000016922"/>
    </source>
</evidence>
<dbReference type="KEGG" id="glz:GLAREA_05162"/>
<reference evidence="1 2" key="1">
    <citation type="journal article" date="2013" name="BMC Genomics">
        <title>Genomics-driven discovery of the pneumocandin biosynthetic gene cluster in the fungus Glarea lozoyensis.</title>
        <authorList>
            <person name="Chen L."/>
            <person name="Yue Q."/>
            <person name="Zhang X."/>
            <person name="Xiang M."/>
            <person name="Wang C."/>
            <person name="Li S."/>
            <person name="Che Y."/>
            <person name="Ortiz-Lopez F.J."/>
            <person name="Bills G.F."/>
            <person name="Liu X."/>
            <person name="An Z."/>
        </authorList>
    </citation>
    <scope>NUCLEOTIDE SEQUENCE [LARGE SCALE GENOMIC DNA]</scope>
    <source>
        <strain evidence="2">ATCC 20868 / MF5171</strain>
    </source>
</reference>
<accession>S3DFF2</accession>
<sequence length="441" mass="50745">MAIFDELPLELQESIWKLVIPSHGGIHWIDVEGFPRSTAAILRTLARVKHHFDDKERDSISIRGPSPVVVDDWEYWCYVRDKVERGDPSTPFFDHLYPIVPSVWGRAGPGPKELDIIQDFSDEVAAVGRCRQLSTYTQISSLLSTCKSSRWTAFRWLEREIPGEQWRLFRGEGLMCRPRHLSVWKEQYQTSEPPEKQMEAEELVPGSFDDTDLVILRLHTTSGHLTTTMKHSFFQLNTEDVVKQPSMIPNFKRAGIEWNPVWATEGGVDICNISAFESANRLTAMYGAEHFYWLIDGIPRPQWEQYPSCIPAAYSFLIDTSDLKYDDYNTVNRLKPGELIRAPGQHDLYHDLEANGRRYYIVFMFTNHGKFDSVDGYDAEIKGTFLQTNFPDPRVCWADLFPGGKDLWPKALHDPVEFADKHYLSVAAGRSGTYFLSWEPI</sequence>
<gene>
    <name evidence="1" type="ORF">GLAREA_05162</name>
</gene>
<dbReference type="HOGENOM" id="CLU_619710_0_0_1"/>